<keyword evidence="3" id="KW-1185">Reference proteome</keyword>
<gene>
    <name evidence="2" type="ORF">TL10_14525</name>
</gene>
<reference evidence="2 3" key="1">
    <citation type="submission" date="2015-01" db="EMBL/GenBank/DDBJ databases">
        <title>Genome sequence of Mycobacterium llatzerense and Mycobacterium immunogenum recovered from brain abscess.</title>
        <authorList>
            <person name="Greninger A.L."/>
            <person name="Langelier C."/>
            <person name="Cunningham G."/>
            <person name="Chiu C.Y."/>
            <person name="Miller S."/>
        </authorList>
    </citation>
    <scope>NUCLEOTIDE SEQUENCE [LARGE SCALE GENOMIC DNA]</scope>
    <source>
        <strain evidence="2 3">CLUC14</strain>
    </source>
</reference>
<dbReference type="InterPro" id="IPR002931">
    <property type="entry name" value="Transglutaminase-like"/>
</dbReference>
<evidence type="ECO:0000313" key="2">
    <source>
        <dbReference type="EMBL" id="KIU16154.1"/>
    </source>
</evidence>
<dbReference type="PATRIC" id="fig|280871.6.peg.3019"/>
<evidence type="ECO:0000259" key="1">
    <source>
        <dbReference type="SMART" id="SM00460"/>
    </source>
</evidence>
<dbReference type="RefSeq" id="WP_043393779.1">
    <property type="nucleotide sequence ID" value="NZ_JXST01000019.1"/>
</dbReference>
<organism evidence="2 3">
    <name type="scientific">Mycolicibacterium llatzerense</name>
    <dbReference type="NCBI Taxonomy" id="280871"/>
    <lineage>
        <taxon>Bacteria</taxon>
        <taxon>Bacillati</taxon>
        <taxon>Actinomycetota</taxon>
        <taxon>Actinomycetes</taxon>
        <taxon>Mycobacteriales</taxon>
        <taxon>Mycobacteriaceae</taxon>
        <taxon>Mycolicibacterium</taxon>
    </lineage>
</organism>
<proteinExistence type="predicted"/>
<comment type="caution">
    <text evidence="2">The sequence shown here is derived from an EMBL/GenBank/DDBJ whole genome shotgun (WGS) entry which is preliminary data.</text>
</comment>
<dbReference type="InterPro" id="IPR038765">
    <property type="entry name" value="Papain-like_cys_pep_sf"/>
</dbReference>
<name>A0A0D1JUC5_9MYCO</name>
<protein>
    <submittedName>
        <fullName evidence="2">Transglutaminase</fullName>
    </submittedName>
</protein>
<dbReference type="PANTHER" id="PTHR33490">
    <property type="entry name" value="BLR5614 PROTEIN-RELATED"/>
    <property type="match status" value="1"/>
</dbReference>
<dbReference type="SMART" id="SM00460">
    <property type="entry name" value="TGc"/>
    <property type="match status" value="1"/>
</dbReference>
<accession>A0A0D1JUC5</accession>
<dbReference type="Proteomes" id="UP000032221">
    <property type="component" value="Unassembled WGS sequence"/>
</dbReference>
<dbReference type="AlphaFoldDB" id="A0A0D1JUC5"/>
<dbReference type="PANTHER" id="PTHR33490:SF12">
    <property type="entry name" value="BLL5557 PROTEIN"/>
    <property type="match status" value="1"/>
</dbReference>
<sequence length="267" mass="28683">MKRQVSAELDVEVTEPTTLEFQIAVAPHPGATVAESMSFVLNGNAIQPREICGAHGTRIHTFDAAPGNLSVHYSATIDGHCDPAPVSDYDRTMYLRPSRYAEADRLYGFAAAEFGQYSDAATLLEKICYWVGYRLQYVPGSSDPIDGAVDTLLAGRGVCRDYAHLVVALLRAAKVPARLVAVYAPGCVPMDFHSVAEALVDGQWRVVDATGLAPRQSMVRVATGRDAADIAFLDNHNGAINLNRVAVTAVTDTDLPIDSVHDLVSIS</sequence>
<evidence type="ECO:0000313" key="3">
    <source>
        <dbReference type="Proteomes" id="UP000032221"/>
    </source>
</evidence>
<dbReference type="SUPFAM" id="SSF54001">
    <property type="entry name" value="Cysteine proteinases"/>
    <property type="match status" value="1"/>
</dbReference>
<dbReference type="Pfam" id="PF01841">
    <property type="entry name" value="Transglut_core"/>
    <property type="match status" value="1"/>
</dbReference>
<dbReference type="Gene3D" id="2.60.40.2250">
    <property type="match status" value="1"/>
</dbReference>
<feature type="domain" description="Transglutaminase-like" evidence="1">
    <location>
        <begin position="151"/>
        <end position="211"/>
    </location>
</feature>
<dbReference type="Gene3D" id="3.10.620.30">
    <property type="match status" value="1"/>
</dbReference>
<dbReference type="EMBL" id="JXST01000019">
    <property type="protein sequence ID" value="KIU16154.1"/>
    <property type="molecule type" value="Genomic_DNA"/>
</dbReference>
<dbReference type="OrthoDB" id="5438043at2"/>
<dbReference type="STRING" id="280871.TL10_14525"/>